<organism evidence="1 2">
    <name type="scientific">Marivirga lumbricoides</name>
    <dbReference type="NCBI Taxonomy" id="1046115"/>
    <lineage>
        <taxon>Bacteria</taxon>
        <taxon>Pseudomonadati</taxon>
        <taxon>Bacteroidota</taxon>
        <taxon>Cytophagia</taxon>
        <taxon>Cytophagales</taxon>
        <taxon>Marivirgaceae</taxon>
        <taxon>Marivirga</taxon>
    </lineage>
</organism>
<comment type="caution">
    <text evidence="1">The sequence shown here is derived from an EMBL/GenBank/DDBJ whole genome shotgun (WGS) entry which is preliminary data.</text>
</comment>
<keyword evidence="2" id="KW-1185">Reference proteome</keyword>
<name>A0ABQ1LAW1_9BACT</name>
<evidence type="ECO:0000313" key="2">
    <source>
        <dbReference type="Proteomes" id="UP000636010"/>
    </source>
</evidence>
<accession>A0ABQ1LAW1</accession>
<evidence type="ECO:0008006" key="3">
    <source>
        <dbReference type="Google" id="ProtNLM"/>
    </source>
</evidence>
<reference evidence="2" key="1">
    <citation type="journal article" date="2019" name="Int. J. Syst. Evol. Microbiol.">
        <title>The Global Catalogue of Microorganisms (GCM) 10K type strain sequencing project: providing services to taxonomists for standard genome sequencing and annotation.</title>
        <authorList>
            <consortium name="The Broad Institute Genomics Platform"/>
            <consortium name="The Broad Institute Genome Sequencing Center for Infectious Disease"/>
            <person name="Wu L."/>
            <person name="Ma J."/>
        </authorList>
    </citation>
    <scope>NUCLEOTIDE SEQUENCE [LARGE SCALE GENOMIC DNA]</scope>
    <source>
        <strain evidence="2">CGMCC 1.10832</strain>
    </source>
</reference>
<proteinExistence type="predicted"/>
<gene>
    <name evidence="1" type="ORF">GCM10011506_04100</name>
</gene>
<sequence>MYVPFNELNEKARVWIYQSDRKLSDEECDFIDSEGKKFSEEWTAHNQALRASIRVSHAQFIIISVDETQTMASGCSIDKSVHFIQGLEKQLSVNLLDKSKVALLINDEVVLTPLGNIKKKIADGDIQENSLVFNNLVENIQSLNDNWVIPAKSSWMNRFF</sequence>
<dbReference type="EMBL" id="BMEC01000001">
    <property type="protein sequence ID" value="GGC22014.1"/>
    <property type="molecule type" value="Genomic_DNA"/>
</dbReference>
<evidence type="ECO:0000313" key="1">
    <source>
        <dbReference type="EMBL" id="GGC22014.1"/>
    </source>
</evidence>
<dbReference type="Proteomes" id="UP000636010">
    <property type="component" value="Unassembled WGS sequence"/>
</dbReference>
<protein>
    <recommendedName>
        <fullName evidence="3">ABC transporter ATPase</fullName>
    </recommendedName>
</protein>
<dbReference type="RefSeq" id="WP_188460144.1">
    <property type="nucleotide sequence ID" value="NZ_BAABHU010000001.1"/>
</dbReference>